<sequence length="521" mass="58238">MSTATLTGPPRARRAPVKPWPPRWLTPVPRADLRRSDGPLYSQLVNATCRITKDSVAGPAGHLIRLRPWQEQLHRHLFARRPDGLLRHRVGLIGIARKNGKSGIGSGTAIGSMLLGPAGGEVYSCAGDRDQASIVFNDAKKMVEADEHLSKAIKVWSKVLEVPATGTTYRALSADAFTKEGKNPSAVIFDEVHVQPTRELWDVMAQAQGAREEPLMIGITTAGVKTDRTGRDSLCYSLYQYGVQIALREIDDPTFFMAWWEPRAGADAPHDDPRTWREANPGFDDLVSAADFESVVRRTEENEFRTKRCNQWVSSARAWLPNGRFESLADPARYPGGPPEGTRVVLAFDGSKSGDSTALLGFTVEERMHMFVVGIWEKDHRDPNWRVPRGEVKQAVRAAARRYDVPEVSWDDYMWQDAREELQDEGLPIEPYPQTPERMGRATQRFYEAAMDGTFSHDGDPRMTRHFANAVPKPTSRGFARITKESPDSPLRIDAAVTGVFGSERAEWWLNNGDPDAPNIW</sequence>
<evidence type="ECO:0000259" key="2">
    <source>
        <dbReference type="Pfam" id="PF03354"/>
    </source>
</evidence>
<protein>
    <submittedName>
        <fullName evidence="3">Terminase large subunit domain-containing protein</fullName>
    </submittedName>
</protein>
<dbReference type="Gene3D" id="3.30.420.240">
    <property type="match status" value="1"/>
</dbReference>
<dbReference type="InterPro" id="IPR005021">
    <property type="entry name" value="Terminase_largesu-like"/>
</dbReference>
<dbReference type="InterPro" id="IPR046461">
    <property type="entry name" value="TerL_ATPase"/>
</dbReference>
<evidence type="ECO:0000313" key="4">
    <source>
        <dbReference type="Proteomes" id="UP001589748"/>
    </source>
</evidence>
<dbReference type="InterPro" id="IPR027417">
    <property type="entry name" value="P-loop_NTPase"/>
</dbReference>
<evidence type="ECO:0000313" key="3">
    <source>
        <dbReference type="EMBL" id="MFB9378587.1"/>
    </source>
</evidence>
<dbReference type="RefSeq" id="WP_380136743.1">
    <property type="nucleotide sequence ID" value="NZ_JBHLUI010000008.1"/>
</dbReference>
<dbReference type="PANTHER" id="PTHR41287:SF1">
    <property type="entry name" value="PROTEIN YMFN"/>
    <property type="match status" value="1"/>
</dbReference>
<reference evidence="3 4" key="1">
    <citation type="submission" date="2024-09" db="EMBL/GenBank/DDBJ databases">
        <authorList>
            <person name="Sun Q."/>
            <person name="Mori K."/>
        </authorList>
    </citation>
    <scope>NUCLEOTIDE SEQUENCE [LARGE SCALE GENOMIC DNA]</scope>
    <source>
        <strain evidence="3 4">TISTR 1856</strain>
    </source>
</reference>
<organism evidence="3 4">
    <name type="scientific">Kineococcus gynurae</name>
    <dbReference type="NCBI Taxonomy" id="452979"/>
    <lineage>
        <taxon>Bacteria</taxon>
        <taxon>Bacillati</taxon>
        <taxon>Actinomycetota</taxon>
        <taxon>Actinomycetes</taxon>
        <taxon>Kineosporiales</taxon>
        <taxon>Kineosporiaceae</taxon>
        <taxon>Kineococcus</taxon>
    </lineage>
</organism>
<evidence type="ECO:0000256" key="1">
    <source>
        <dbReference type="SAM" id="MobiDB-lite"/>
    </source>
</evidence>
<name>A0ABV5LWW6_9ACTN</name>
<feature type="domain" description="Terminase large subunit-like ATPase" evidence="2">
    <location>
        <begin position="68"/>
        <end position="241"/>
    </location>
</feature>
<feature type="region of interest" description="Disordered" evidence="1">
    <location>
        <begin position="1"/>
        <end position="20"/>
    </location>
</feature>
<comment type="caution">
    <text evidence="3">The sequence shown here is derived from an EMBL/GenBank/DDBJ whole genome shotgun (WGS) entry which is preliminary data.</text>
</comment>
<proteinExistence type="predicted"/>
<dbReference type="EMBL" id="JBHMDM010000007">
    <property type="protein sequence ID" value="MFB9378587.1"/>
    <property type="molecule type" value="Genomic_DNA"/>
</dbReference>
<gene>
    <name evidence="3" type="ORF">ACFFVI_16615</name>
</gene>
<accession>A0ABV5LWW6</accession>
<dbReference type="Gene3D" id="3.40.50.300">
    <property type="entry name" value="P-loop containing nucleotide triphosphate hydrolases"/>
    <property type="match status" value="1"/>
</dbReference>
<dbReference type="Pfam" id="PF03354">
    <property type="entry name" value="TerL_ATPase"/>
    <property type="match status" value="1"/>
</dbReference>
<dbReference type="PANTHER" id="PTHR41287">
    <property type="match status" value="1"/>
</dbReference>
<dbReference type="Proteomes" id="UP001589748">
    <property type="component" value="Unassembled WGS sequence"/>
</dbReference>
<keyword evidence="4" id="KW-1185">Reference proteome</keyword>